<evidence type="ECO:0000313" key="2">
    <source>
        <dbReference type="EMBL" id="MBM7129024.1"/>
    </source>
</evidence>
<proteinExistence type="predicted"/>
<evidence type="ECO:0000256" key="1">
    <source>
        <dbReference type="SAM" id="MobiDB-lite"/>
    </source>
</evidence>
<protein>
    <submittedName>
        <fullName evidence="2">DUF3348 domain-containing protein</fullName>
    </submittedName>
</protein>
<evidence type="ECO:0000313" key="3">
    <source>
        <dbReference type="Proteomes" id="UP001430193"/>
    </source>
</evidence>
<keyword evidence="3" id="KW-1185">Reference proteome</keyword>
<reference evidence="2" key="1">
    <citation type="submission" date="2020-10" db="EMBL/GenBank/DDBJ databases">
        <title>Phylogeny of dyella-like bacteria.</title>
        <authorList>
            <person name="Fu J."/>
        </authorList>
    </citation>
    <scope>NUCLEOTIDE SEQUENCE</scope>
    <source>
        <strain evidence="2">DHON07</strain>
    </source>
</reference>
<dbReference type="RefSeq" id="WP_204630636.1">
    <property type="nucleotide sequence ID" value="NZ_BSOC01000007.1"/>
</dbReference>
<accession>A0ABS2KCY1</accession>
<comment type="caution">
    <text evidence="2">The sequence shown here is derived from an EMBL/GenBank/DDBJ whole genome shotgun (WGS) entry which is preliminary data.</text>
</comment>
<name>A0ABS2KCY1_9GAMM</name>
<dbReference type="Proteomes" id="UP001430193">
    <property type="component" value="Unassembled WGS sequence"/>
</dbReference>
<dbReference type="Pfam" id="PF11828">
    <property type="entry name" value="DUF3348"/>
    <property type="match status" value="1"/>
</dbReference>
<feature type="region of interest" description="Disordered" evidence="1">
    <location>
        <begin position="189"/>
        <end position="209"/>
    </location>
</feature>
<feature type="region of interest" description="Disordered" evidence="1">
    <location>
        <begin position="89"/>
        <end position="110"/>
    </location>
</feature>
<feature type="compositionally biased region" description="Low complexity" evidence="1">
    <location>
        <begin position="93"/>
        <end position="107"/>
    </location>
</feature>
<organism evidence="2 3">
    <name type="scientific">Dyella mobilis</name>
    <dbReference type="NCBI Taxonomy" id="1849582"/>
    <lineage>
        <taxon>Bacteria</taxon>
        <taxon>Pseudomonadati</taxon>
        <taxon>Pseudomonadota</taxon>
        <taxon>Gammaproteobacteria</taxon>
        <taxon>Lysobacterales</taxon>
        <taxon>Rhodanobacteraceae</taxon>
        <taxon>Dyella</taxon>
    </lineage>
</organism>
<gene>
    <name evidence="2" type="ORF">ISS99_05760</name>
</gene>
<dbReference type="EMBL" id="JADIKF010000036">
    <property type="protein sequence ID" value="MBM7129024.1"/>
    <property type="molecule type" value="Genomic_DNA"/>
</dbReference>
<sequence length="244" mass="26217">MVQTAQNAAIRGPQFIRHLARMIDVGVTPAQQSLPQRLSQWLDWTHSIALSTALDSEPAAGVGSVLPSASVEEEECALARAALAKAIKGDGPGARAPAAKPAPAVEGSADAQADYAPFRQRYQTMQRSMQSVAGRLRGRLRDRLAEGTADMVRLAEVDAVMERALSPREHTLLAAVPALLGEHFERLRQAGDSSPADEPASQDPATPSGAWLDVFRRDMQSVLLAELDLRFQPVDGLLAALRTR</sequence>
<dbReference type="InterPro" id="IPR021783">
    <property type="entry name" value="DUF3348"/>
</dbReference>